<gene>
    <name evidence="2" type="ORF">IV500_08940</name>
</gene>
<evidence type="ECO:0000313" key="2">
    <source>
        <dbReference type="EMBL" id="MBG0739511.1"/>
    </source>
</evidence>
<dbReference type="RefSeq" id="WP_196396445.1">
    <property type="nucleotide sequence ID" value="NZ_JADNYM010000009.1"/>
</dbReference>
<evidence type="ECO:0000256" key="1">
    <source>
        <dbReference type="SAM" id="Phobius"/>
    </source>
</evidence>
<name>A0A931G497_9MICC</name>
<feature type="transmembrane region" description="Helical" evidence="1">
    <location>
        <begin position="214"/>
        <end position="241"/>
    </location>
</feature>
<feature type="transmembrane region" description="Helical" evidence="1">
    <location>
        <begin position="167"/>
        <end position="193"/>
    </location>
</feature>
<organism evidence="2 3">
    <name type="scientific">Arthrobacter terrae</name>
    <dbReference type="NCBI Taxonomy" id="2935737"/>
    <lineage>
        <taxon>Bacteria</taxon>
        <taxon>Bacillati</taxon>
        <taxon>Actinomycetota</taxon>
        <taxon>Actinomycetes</taxon>
        <taxon>Micrococcales</taxon>
        <taxon>Micrococcaceae</taxon>
        <taxon>Arthrobacter</taxon>
    </lineage>
</organism>
<feature type="transmembrane region" description="Helical" evidence="1">
    <location>
        <begin position="144"/>
        <end position="161"/>
    </location>
</feature>
<accession>A0A931G497</accession>
<keyword evidence="1" id="KW-0472">Membrane</keyword>
<dbReference type="Pfam" id="PF13398">
    <property type="entry name" value="Peptidase_M50B"/>
    <property type="match status" value="1"/>
</dbReference>
<protein>
    <submittedName>
        <fullName evidence="2">M50 family metallopeptidase</fullName>
    </submittedName>
</protein>
<dbReference type="AlphaFoldDB" id="A0A931G497"/>
<evidence type="ECO:0000313" key="3">
    <source>
        <dbReference type="Proteomes" id="UP000655366"/>
    </source>
</evidence>
<sequence length="242" mass="25191">MDNGWTGTLIRATARGLPVDPSTPILILILAAAVVLAVPGVLWRQFGIYVTVVHELGHAFAALLTGQRLTGIRIRPDQSGTTHSLARGRWPAVWSGFWGYPAPAVVGAAMVLSARNGWQGAALLIGGALILLSLLFVRNFFGAVSVLFCASVAVGLLYLAGGQVQGYVLLVLGTALIVGATLAWFTVIAVHASRRDQLASSDAYLLYRRTGIPSVIWLLLMGAVIAGSGWAAVGAVLPAAAG</sequence>
<reference evidence="2 3" key="1">
    <citation type="submission" date="2020-11" db="EMBL/GenBank/DDBJ databases">
        <title>Arthrobacter antarcticus sp. nov., isolated from Antarctic Soil.</title>
        <authorList>
            <person name="Li J."/>
        </authorList>
    </citation>
    <scope>NUCLEOTIDE SEQUENCE [LARGE SCALE GENOMIC DNA]</scope>
    <source>
        <strain evidence="2 3">Z1-20</strain>
    </source>
</reference>
<dbReference type="PANTHER" id="PTHR33979">
    <property type="entry name" value="OS02G0221600 PROTEIN"/>
    <property type="match status" value="1"/>
</dbReference>
<dbReference type="InterPro" id="IPR049500">
    <property type="entry name" value="Peptidase_M50B-like"/>
</dbReference>
<feature type="transmembrane region" description="Helical" evidence="1">
    <location>
        <begin position="118"/>
        <end position="137"/>
    </location>
</feature>
<comment type="caution">
    <text evidence="2">The sequence shown here is derived from an EMBL/GenBank/DDBJ whole genome shotgun (WGS) entry which is preliminary data.</text>
</comment>
<keyword evidence="1" id="KW-0812">Transmembrane</keyword>
<dbReference type="EMBL" id="JADNYM010000009">
    <property type="protein sequence ID" value="MBG0739511.1"/>
    <property type="molecule type" value="Genomic_DNA"/>
</dbReference>
<feature type="transmembrane region" description="Helical" evidence="1">
    <location>
        <begin position="92"/>
        <end position="112"/>
    </location>
</feature>
<keyword evidence="1" id="KW-1133">Transmembrane helix</keyword>
<feature type="transmembrane region" description="Helical" evidence="1">
    <location>
        <begin position="25"/>
        <end position="43"/>
    </location>
</feature>
<dbReference type="Proteomes" id="UP000655366">
    <property type="component" value="Unassembled WGS sequence"/>
</dbReference>
<proteinExistence type="predicted"/>
<keyword evidence="3" id="KW-1185">Reference proteome</keyword>
<dbReference type="PANTHER" id="PTHR33979:SF2">
    <property type="entry name" value="PEPTIDASE M50B-LIKE-DOMAIN-CONTAINING PROTEIN"/>
    <property type="match status" value="1"/>
</dbReference>